<keyword evidence="6" id="KW-0119">Carbohydrate metabolism</keyword>
<dbReference type="InterPro" id="IPR000334">
    <property type="entry name" value="Glyco_hydro_45"/>
</dbReference>
<evidence type="ECO:0000256" key="2">
    <source>
        <dbReference type="ARBA" id="ARBA00007793"/>
    </source>
</evidence>
<feature type="domain" description="Glycosyl hydrolases family 45 active site" evidence="12">
    <location>
        <begin position="29"/>
        <end position="40"/>
    </location>
</feature>
<evidence type="ECO:0000256" key="8">
    <source>
        <dbReference type="ARBA" id="ARBA00023326"/>
    </source>
</evidence>
<evidence type="ECO:0000259" key="12">
    <source>
        <dbReference type="PROSITE" id="PS01140"/>
    </source>
</evidence>
<sequence>MTFKLSVGLLALSLALPLAIIDGVEAGMATRYWDCCKQSASWGSKAPVYAPVDVCKADGVTLIESSTADSGQSGCNGGDQYTCNCMQPFNDSTDPTLAYGFAAFTAGNEEATDCACYLAEFAHDGSGKAMKRNKLLFQVTNTGGDVNSGNIDFQIPGGGLGAFTQGCPAQWKTPASQWGETYGGVKAADQCSGLPKQLQEGCKWRFSDWGDNPVLSGAPKRVRCPKALIDRSGCQRKDDNAIGAYQGKTDAGGKPAESGYKRDRSVCLGGASSSSSGSQPEGYGAGSNGNAPQGDAPQGNSPQDSAPQGDAPQGNAPEGYGAGSAPQGNAPQVNATPGSDIPPPSGNGDAQNAPADQGAPAPAPAPEGYGNSPNAPAAGAANGAQRHKQFKQHKKPQAAEQCDAPN</sequence>
<dbReference type="InterPro" id="IPR052288">
    <property type="entry name" value="GH45_Enzymes"/>
</dbReference>
<dbReference type="GO" id="GO:0030245">
    <property type="term" value="P:cellulose catabolic process"/>
    <property type="evidence" value="ECO:0007669"/>
    <property type="project" value="UniProtKB-KW"/>
</dbReference>
<evidence type="ECO:0000256" key="4">
    <source>
        <dbReference type="ARBA" id="ARBA00022801"/>
    </source>
</evidence>
<feature type="compositionally biased region" description="Low complexity" evidence="10">
    <location>
        <begin position="348"/>
        <end position="360"/>
    </location>
</feature>
<dbReference type="PANTHER" id="PTHR39730:SF1">
    <property type="entry name" value="ENDOGLUCANASE 1"/>
    <property type="match status" value="1"/>
</dbReference>
<feature type="active site" description="Nucleophile" evidence="9">
    <location>
        <position position="34"/>
    </location>
</feature>
<evidence type="ECO:0000256" key="1">
    <source>
        <dbReference type="ARBA" id="ARBA00000966"/>
    </source>
</evidence>
<feature type="compositionally biased region" description="Basic residues" evidence="10">
    <location>
        <begin position="385"/>
        <end position="396"/>
    </location>
</feature>
<accession>W3VED7</accession>
<protein>
    <recommendedName>
        <fullName evidence="3 9">Cellulase</fullName>
        <ecNumber evidence="3 9">3.2.1.4</ecNumber>
    </recommendedName>
</protein>
<feature type="compositionally biased region" description="Low complexity" evidence="10">
    <location>
        <begin position="373"/>
        <end position="384"/>
    </location>
</feature>
<keyword evidence="4" id="KW-0378">Hydrolase</keyword>
<comment type="similarity">
    <text evidence="2">Belongs to the glycosyl hydrolase 45 (cellulase K) family.</text>
</comment>
<feature type="chain" id="PRO_5004833093" description="Cellulase" evidence="11">
    <location>
        <begin position="27"/>
        <end position="406"/>
    </location>
</feature>
<evidence type="ECO:0000256" key="10">
    <source>
        <dbReference type="SAM" id="MobiDB-lite"/>
    </source>
</evidence>
<dbReference type="HOGENOM" id="CLU_045022_0_0_1"/>
<dbReference type="InterPro" id="IPR036908">
    <property type="entry name" value="RlpA-like_sf"/>
</dbReference>
<feature type="region of interest" description="Disordered" evidence="10">
    <location>
        <begin position="238"/>
        <end position="406"/>
    </location>
</feature>
<dbReference type="GO" id="GO:0008810">
    <property type="term" value="F:cellulase activity"/>
    <property type="evidence" value="ECO:0007669"/>
    <property type="project" value="UniProtKB-EC"/>
</dbReference>
<dbReference type="SUPFAM" id="SSF50685">
    <property type="entry name" value="Barwin-like endoglucanases"/>
    <property type="match status" value="1"/>
</dbReference>
<evidence type="ECO:0000256" key="3">
    <source>
        <dbReference type="ARBA" id="ARBA00012601"/>
    </source>
</evidence>
<feature type="signal peptide" evidence="11">
    <location>
        <begin position="1"/>
        <end position="26"/>
    </location>
</feature>
<evidence type="ECO:0000256" key="6">
    <source>
        <dbReference type="ARBA" id="ARBA00023277"/>
    </source>
</evidence>
<organism evidence="13 14">
    <name type="scientific">Moesziomyces aphidis</name>
    <name type="common">Pseudozyma aphidis</name>
    <dbReference type="NCBI Taxonomy" id="84754"/>
    <lineage>
        <taxon>Eukaryota</taxon>
        <taxon>Fungi</taxon>
        <taxon>Dikarya</taxon>
        <taxon>Basidiomycota</taxon>
        <taxon>Ustilaginomycotina</taxon>
        <taxon>Ustilaginomycetes</taxon>
        <taxon>Ustilaginales</taxon>
        <taxon>Ustilaginaceae</taxon>
        <taxon>Moesziomyces</taxon>
    </lineage>
</organism>
<keyword evidence="11" id="KW-0732">Signal</keyword>
<dbReference type="Gene3D" id="2.40.40.10">
    <property type="entry name" value="RlpA-like domain"/>
    <property type="match status" value="1"/>
</dbReference>
<name>W3VED7_MOEAP</name>
<dbReference type="Proteomes" id="UP000019462">
    <property type="component" value="Unassembled WGS sequence"/>
</dbReference>
<dbReference type="EMBL" id="AWNI01000040">
    <property type="protein sequence ID" value="ETS59875.1"/>
    <property type="molecule type" value="Genomic_DNA"/>
</dbReference>
<dbReference type="EC" id="3.2.1.4" evidence="3 9"/>
<evidence type="ECO:0000256" key="11">
    <source>
        <dbReference type="SAM" id="SignalP"/>
    </source>
</evidence>
<proteinExistence type="inferred from homology"/>
<keyword evidence="7" id="KW-0326">Glycosidase</keyword>
<dbReference type="Pfam" id="PF02015">
    <property type="entry name" value="Glyco_hydro_45"/>
    <property type="match status" value="1"/>
</dbReference>
<feature type="compositionally biased region" description="Low complexity" evidence="10">
    <location>
        <begin position="269"/>
        <end position="278"/>
    </location>
</feature>
<comment type="caution">
    <text evidence="13">The sequence shown here is derived from an EMBL/GenBank/DDBJ whole genome shotgun (WGS) entry which is preliminary data.</text>
</comment>
<dbReference type="AlphaFoldDB" id="W3VED7"/>
<keyword evidence="14" id="KW-1185">Reference proteome</keyword>
<dbReference type="PANTHER" id="PTHR39730">
    <property type="entry name" value="ENDOGLUCANASE 1"/>
    <property type="match status" value="1"/>
</dbReference>
<evidence type="ECO:0000256" key="9">
    <source>
        <dbReference type="PROSITE-ProRule" id="PRU10069"/>
    </source>
</evidence>
<dbReference type="PROSITE" id="PS01140">
    <property type="entry name" value="GLYCOSYL_HYDROL_F45"/>
    <property type="match status" value="1"/>
</dbReference>
<evidence type="ECO:0000313" key="14">
    <source>
        <dbReference type="Proteomes" id="UP000019462"/>
    </source>
</evidence>
<gene>
    <name evidence="13" type="ORF">PaG_06197</name>
</gene>
<dbReference type="OrthoDB" id="10035502at2759"/>
<evidence type="ECO:0000256" key="5">
    <source>
        <dbReference type="ARBA" id="ARBA00023001"/>
    </source>
</evidence>
<feature type="compositionally biased region" description="Polar residues" evidence="10">
    <location>
        <begin position="326"/>
        <end position="337"/>
    </location>
</feature>
<comment type="catalytic activity">
    <reaction evidence="1 9">
        <text>Endohydrolysis of (1-&gt;4)-beta-D-glucosidic linkages in cellulose, lichenin and cereal beta-D-glucans.</text>
        <dbReference type="EC" id="3.2.1.4"/>
    </reaction>
</comment>
<keyword evidence="5" id="KW-0136">Cellulose degradation</keyword>
<evidence type="ECO:0000256" key="7">
    <source>
        <dbReference type="ARBA" id="ARBA00023295"/>
    </source>
</evidence>
<reference evidence="13 14" key="1">
    <citation type="journal article" date="2014" name="Genome Announc.">
        <title>Genome sequence of the basidiomycetous fungus Pseudozyma aphidis DSM70725, an efficient producer of biosurfactant mannosylerythritol lipids.</title>
        <authorList>
            <person name="Lorenz S."/>
            <person name="Guenther M."/>
            <person name="Grumaz C."/>
            <person name="Rupp S."/>
            <person name="Zibek S."/>
            <person name="Sohn K."/>
        </authorList>
    </citation>
    <scope>NUCLEOTIDE SEQUENCE [LARGE SCALE GENOMIC DNA]</scope>
    <source>
        <strain evidence="14">ATCC 32657 / CBS 517.83 / DSM 70725 / JCM 10318 / NBRC 10182 / NRRL Y-7954 / St-0401</strain>
    </source>
</reference>
<evidence type="ECO:0000313" key="13">
    <source>
        <dbReference type="EMBL" id="ETS59875.1"/>
    </source>
</evidence>
<keyword evidence="8" id="KW-0624">Polysaccharide degradation</keyword>